<reference evidence="2 3" key="1">
    <citation type="journal article" date="2015" name="Genome Biol. Evol.">
        <title>Phylogenomic analyses indicate that early fungi evolved digesting cell walls of algal ancestors of land plants.</title>
        <authorList>
            <person name="Chang Y."/>
            <person name="Wang S."/>
            <person name="Sekimoto S."/>
            <person name="Aerts A.L."/>
            <person name="Choi C."/>
            <person name="Clum A."/>
            <person name="LaButti K.M."/>
            <person name="Lindquist E.A."/>
            <person name="Yee Ngan C."/>
            <person name="Ohm R.A."/>
            <person name="Salamov A.A."/>
            <person name="Grigoriev I.V."/>
            <person name="Spatafora J.W."/>
            <person name="Berbee M.L."/>
        </authorList>
    </citation>
    <scope>NUCLEOTIDE SEQUENCE [LARGE SCALE GENOMIC DNA]</scope>
    <source>
        <strain evidence="2 3">JEL478</strain>
    </source>
</reference>
<organism evidence="2 3">
    <name type="scientific">Gonapodya prolifera (strain JEL478)</name>
    <name type="common">Monoblepharis prolifera</name>
    <dbReference type="NCBI Taxonomy" id="1344416"/>
    <lineage>
        <taxon>Eukaryota</taxon>
        <taxon>Fungi</taxon>
        <taxon>Fungi incertae sedis</taxon>
        <taxon>Chytridiomycota</taxon>
        <taxon>Chytridiomycota incertae sedis</taxon>
        <taxon>Monoblepharidomycetes</taxon>
        <taxon>Monoblepharidales</taxon>
        <taxon>Gonapodyaceae</taxon>
        <taxon>Gonapodya</taxon>
    </lineage>
</organism>
<feature type="region of interest" description="Disordered" evidence="1">
    <location>
        <begin position="59"/>
        <end position="138"/>
    </location>
</feature>
<evidence type="ECO:0000313" key="3">
    <source>
        <dbReference type="Proteomes" id="UP000070544"/>
    </source>
</evidence>
<dbReference type="SMART" id="SM00015">
    <property type="entry name" value="IQ"/>
    <property type="match status" value="2"/>
</dbReference>
<sequence>MASPPAAVIPIARYIAGFDPLAILAAVSFPNDRYDTLIRRDRRARLAALRKQDLDVFLSSPELSPAPAPAPKEEPPIVPVNETSEASSGVDRREAESETRTTTQPIIGEQEQRQDHASGPPLALPLPPLPTPDKDKPQDKALVDNGIKWTTTLTKIYEQGPDFTFGLTQRVKPPVSFSTTKQAQARPLSLSSDPALASRLSRHAAALLIQSVARGWLVRIRYSQVRHPDLSNQRWTGSSASWPDTTASLGPGPGRRALGELGLPDVTESALAAQEALIQRYAVHCSKSERNHYRAHELRWRAAHAEHLLRHDKDKQRHASTSTPQPIARRQASFARTIPPPSRPPPFFPPTFPDFCATLIQSLYKTWTLRRKYVLARTKQGMELTKLLKEMREQEGKRHERGALEGNREEAARRIQTGWRAYYCKKIYRFYRHIIALHAHSPASSLMRILNPRERDLLLDPAAPVHVRFRLGGDSFPPQVYYKVFVEGAVCDLGGFAPRDYVRDVGVKQQLPAVLFNKTPHGKGGAMVTAEHPAASAQNGWYLRTTNNGYRPVPSKLLNDGLRDPVAESTAAAAKVSYHHVKLVRRREIERKKREKRMEWWRRVYGVVVGDLGVGVGGLDRRHTPGSSVKRRKSAGNSAAGVEPVPPDLPEDLVHWTRGLDFDDYSKRWYNIGIAGRTKRYALTPPRVPSDSNLPHVNNSREERDDSKDVKASMSLPPPPSGDTGRETLGIVGPWEEKPHRFDNDYEGLSGQETGVAFFGGMY</sequence>
<dbReference type="PANTHER" id="PTHR33504">
    <property type="entry name" value="NADH DEHYDROGENASE (UBIQUINONE) 1 BETA SUBCOMPLEX, 4"/>
    <property type="match status" value="1"/>
</dbReference>
<accession>A0A139AZ66</accession>
<proteinExistence type="predicted"/>
<feature type="region of interest" description="Disordered" evidence="1">
    <location>
        <begin position="618"/>
        <end position="646"/>
    </location>
</feature>
<protein>
    <submittedName>
        <fullName evidence="2">Uncharacterized protein</fullName>
    </submittedName>
</protein>
<dbReference type="Proteomes" id="UP000070544">
    <property type="component" value="Unassembled WGS sequence"/>
</dbReference>
<dbReference type="PROSITE" id="PS50096">
    <property type="entry name" value="IQ"/>
    <property type="match status" value="2"/>
</dbReference>
<dbReference type="OrthoDB" id="10253073at2759"/>
<feature type="compositionally biased region" description="Basic and acidic residues" evidence="1">
    <location>
        <begin position="90"/>
        <end position="99"/>
    </location>
</feature>
<feature type="region of interest" description="Disordered" evidence="1">
    <location>
        <begin position="310"/>
        <end position="330"/>
    </location>
</feature>
<feature type="region of interest" description="Disordered" evidence="1">
    <location>
        <begin position="682"/>
        <end position="748"/>
    </location>
</feature>
<evidence type="ECO:0000313" key="2">
    <source>
        <dbReference type="EMBL" id="KXS22007.1"/>
    </source>
</evidence>
<dbReference type="PANTHER" id="PTHR33504:SF2">
    <property type="entry name" value="PROTEIN MFI"/>
    <property type="match status" value="1"/>
</dbReference>
<gene>
    <name evidence="2" type="ORF">M427DRAFT_161690</name>
</gene>
<feature type="compositionally biased region" description="Basic and acidic residues" evidence="1">
    <location>
        <begin position="735"/>
        <end position="744"/>
    </location>
</feature>
<name>A0A139AZ66_GONPJ</name>
<evidence type="ECO:0000256" key="1">
    <source>
        <dbReference type="SAM" id="MobiDB-lite"/>
    </source>
</evidence>
<dbReference type="Pfam" id="PF00612">
    <property type="entry name" value="IQ"/>
    <property type="match status" value="1"/>
</dbReference>
<dbReference type="InterPro" id="IPR000048">
    <property type="entry name" value="IQ_motif_EF-hand-BS"/>
</dbReference>
<dbReference type="AlphaFoldDB" id="A0A139AZ66"/>
<feature type="compositionally biased region" description="Basic and acidic residues" evidence="1">
    <location>
        <begin position="699"/>
        <end position="711"/>
    </location>
</feature>
<dbReference type="EMBL" id="KQ965731">
    <property type="protein sequence ID" value="KXS22007.1"/>
    <property type="molecule type" value="Genomic_DNA"/>
</dbReference>
<keyword evidence="3" id="KW-1185">Reference proteome</keyword>
<feature type="compositionally biased region" description="Pro residues" evidence="1">
    <location>
        <begin position="122"/>
        <end position="131"/>
    </location>
</feature>